<accession>A0A117LFR8</accession>
<evidence type="ECO:0000313" key="11">
    <source>
        <dbReference type="EMBL" id="KUK44725.1"/>
    </source>
</evidence>
<keyword evidence="4 9" id="KW-0028">Amino-acid biosynthesis</keyword>
<evidence type="ECO:0000313" key="14">
    <source>
        <dbReference type="Proteomes" id="UP000057043"/>
    </source>
</evidence>
<comment type="function">
    <text evidence="1 9">The alpha subunit is responsible for the aldol cleavage of indoleglycerol phosphate to indole and glyceraldehyde 3-phosphate.</text>
</comment>
<dbReference type="InterPro" id="IPR011060">
    <property type="entry name" value="RibuloseP-bd_barrel"/>
</dbReference>
<dbReference type="EMBL" id="LGHB01000023">
    <property type="protein sequence ID" value="KUK95942.1"/>
    <property type="molecule type" value="Genomic_DNA"/>
</dbReference>
<proteinExistence type="inferred from homology"/>
<protein>
    <recommendedName>
        <fullName evidence="9">Tryptophan synthase alpha chain</fullName>
        <ecNumber evidence="9">4.2.1.20</ecNumber>
    </recommendedName>
</protein>
<dbReference type="UniPathway" id="UPA00035">
    <property type="reaction ID" value="UER00044"/>
</dbReference>
<evidence type="ECO:0000256" key="1">
    <source>
        <dbReference type="ARBA" id="ARBA00003365"/>
    </source>
</evidence>
<evidence type="ECO:0000256" key="6">
    <source>
        <dbReference type="ARBA" id="ARBA00023141"/>
    </source>
</evidence>
<comment type="pathway">
    <text evidence="2 9">Amino-acid biosynthesis; L-tryptophan biosynthesis; L-tryptophan from chorismate: step 5/5.</text>
</comment>
<dbReference type="PATRIC" id="fig|301375.6.peg.613"/>
<evidence type="ECO:0000313" key="13">
    <source>
        <dbReference type="Proteomes" id="UP000053961"/>
    </source>
</evidence>
<comment type="caution">
    <text evidence="11">The sequence shown here is derived from an EMBL/GenBank/DDBJ whole genome shotgun (WGS) entry which is preliminary data.</text>
</comment>
<dbReference type="GO" id="GO:0004834">
    <property type="term" value="F:tryptophan synthase activity"/>
    <property type="evidence" value="ECO:0007669"/>
    <property type="project" value="UniProtKB-UniRule"/>
</dbReference>
<comment type="subunit">
    <text evidence="3 9">Tetramer of two alpha and two beta chains.</text>
</comment>
<dbReference type="AlphaFoldDB" id="A0A117LFR8"/>
<keyword evidence="7 9" id="KW-0456">Lyase</keyword>
<evidence type="ECO:0000256" key="9">
    <source>
        <dbReference type="HAMAP-Rule" id="MF_00131"/>
    </source>
</evidence>
<reference evidence="12" key="1">
    <citation type="journal article" date="2015" name="MBio">
        <title>Genome-resolved metagenomic analysis reveals roles for candidate phyla and other microbial community members in biogeochemical transformations in oil reservoirs.</title>
        <authorList>
            <person name="Hu P."/>
            <person name="Tom L."/>
            <person name="Singh A."/>
            <person name="Thomas B.C."/>
            <person name="Baker B.J."/>
            <person name="Piceno Y.M."/>
            <person name="Andersen G.L."/>
            <person name="Banfield J.F."/>
        </authorList>
    </citation>
    <scope>NUCLEOTIDE SEQUENCE [LARGE SCALE GENOMIC DNA]</scope>
    <source>
        <strain evidence="12">56_747</strain>
    </source>
</reference>
<evidence type="ECO:0000256" key="4">
    <source>
        <dbReference type="ARBA" id="ARBA00022605"/>
    </source>
</evidence>
<dbReference type="InterPro" id="IPR002028">
    <property type="entry name" value="Trp_synthase_suA"/>
</dbReference>
<keyword evidence="5 9" id="KW-0822">Tryptophan biosynthesis</keyword>
<dbReference type="Proteomes" id="UP000057043">
    <property type="component" value="Unassembled WGS sequence"/>
</dbReference>
<reference evidence="13 14" key="2">
    <citation type="journal article" date="2015" name="MBio">
        <title>Genome-Resolved Metagenomic Analysis Reveals Roles for Candidate Phyla and Other Microbial Community Members in Biogeochemical Transformations in Oil Reservoirs.</title>
        <authorList>
            <person name="Hu P."/>
            <person name="Tom L."/>
            <person name="Singh A."/>
            <person name="Thomas B.C."/>
            <person name="Baker B.J."/>
            <person name="Piceno Y.M."/>
            <person name="Andersen G.L."/>
            <person name="Banfield J.F."/>
        </authorList>
    </citation>
    <scope>NUCLEOTIDE SEQUENCE [LARGE SCALE GENOMIC DNA]</scope>
    <source>
        <strain evidence="11">57_489</strain>
    </source>
</reference>
<comment type="similarity">
    <text evidence="9 10">Belongs to the TrpA family.</text>
</comment>
<dbReference type="InterPro" id="IPR018204">
    <property type="entry name" value="Trp_synthase_alpha_AS"/>
</dbReference>
<dbReference type="Proteomes" id="UP000053961">
    <property type="component" value="Unassembled WGS sequence"/>
</dbReference>
<evidence type="ECO:0000256" key="10">
    <source>
        <dbReference type="RuleBase" id="RU003662"/>
    </source>
</evidence>
<keyword evidence="6 9" id="KW-0057">Aromatic amino acid biosynthesis</keyword>
<organism evidence="11 14">
    <name type="scientific">Methanothrix harundinacea</name>
    <dbReference type="NCBI Taxonomy" id="301375"/>
    <lineage>
        <taxon>Archaea</taxon>
        <taxon>Methanobacteriati</taxon>
        <taxon>Methanobacteriota</taxon>
        <taxon>Stenosarchaea group</taxon>
        <taxon>Methanomicrobia</taxon>
        <taxon>Methanotrichales</taxon>
        <taxon>Methanotrichaceae</taxon>
        <taxon>Methanothrix</taxon>
    </lineage>
</organism>
<dbReference type="CDD" id="cd04724">
    <property type="entry name" value="Tryptophan_synthase_alpha"/>
    <property type="match status" value="1"/>
</dbReference>
<gene>
    <name evidence="9" type="primary">trpA</name>
    <name evidence="11" type="ORF">XD72_0899</name>
    <name evidence="12" type="ORF">XE07_1469</name>
</gene>
<dbReference type="PANTHER" id="PTHR43406">
    <property type="entry name" value="TRYPTOPHAN SYNTHASE, ALPHA CHAIN"/>
    <property type="match status" value="1"/>
</dbReference>
<evidence type="ECO:0000256" key="5">
    <source>
        <dbReference type="ARBA" id="ARBA00022822"/>
    </source>
</evidence>
<dbReference type="HAMAP" id="MF_00131">
    <property type="entry name" value="Trp_synth_alpha"/>
    <property type="match status" value="1"/>
</dbReference>
<dbReference type="SUPFAM" id="SSF51366">
    <property type="entry name" value="Ribulose-phoshate binding barrel"/>
    <property type="match status" value="1"/>
</dbReference>
<feature type="active site" description="Proton acceptor" evidence="9">
    <location>
        <position position="54"/>
    </location>
</feature>
<dbReference type="FunFam" id="3.20.20.70:FF:000037">
    <property type="entry name" value="Tryptophan synthase alpha chain"/>
    <property type="match status" value="1"/>
</dbReference>
<dbReference type="EMBL" id="LGFT01000017">
    <property type="protein sequence ID" value="KUK44725.1"/>
    <property type="molecule type" value="Genomic_DNA"/>
</dbReference>
<evidence type="ECO:0000256" key="7">
    <source>
        <dbReference type="ARBA" id="ARBA00023239"/>
    </source>
</evidence>
<dbReference type="PANTHER" id="PTHR43406:SF1">
    <property type="entry name" value="TRYPTOPHAN SYNTHASE ALPHA CHAIN, CHLOROPLASTIC"/>
    <property type="match status" value="1"/>
</dbReference>
<comment type="catalytic activity">
    <reaction evidence="8 9">
        <text>(1S,2R)-1-C-(indol-3-yl)glycerol 3-phosphate + L-serine = D-glyceraldehyde 3-phosphate + L-tryptophan + H2O</text>
        <dbReference type="Rhea" id="RHEA:10532"/>
        <dbReference type="ChEBI" id="CHEBI:15377"/>
        <dbReference type="ChEBI" id="CHEBI:33384"/>
        <dbReference type="ChEBI" id="CHEBI:57912"/>
        <dbReference type="ChEBI" id="CHEBI:58866"/>
        <dbReference type="ChEBI" id="CHEBI:59776"/>
        <dbReference type="EC" id="4.2.1.20"/>
    </reaction>
</comment>
<dbReference type="Pfam" id="PF00290">
    <property type="entry name" value="Trp_syntA"/>
    <property type="match status" value="1"/>
</dbReference>
<dbReference type="EC" id="4.2.1.20" evidence="9"/>
<dbReference type="Gene3D" id="3.20.20.70">
    <property type="entry name" value="Aldolase class I"/>
    <property type="match status" value="1"/>
</dbReference>
<dbReference type="PROSITE" id="PS00167">
    <property type="entry name" value="TRP_SYNTHASE_ALPHA"/>
    <property type="match status" value="1"/>
</dbReference>
<evidence type="ECO:0000256" key="8">
    <source>
        <dbReference type="ARBA" id="ARBA00049047"/>
    </source>
</evidence>
<evidence type="ECO:0000313" key="12">
    <source>
        <dbReference type="EMBL" id="KUK95942.1"/>
    </source>
</evidence>
<name>A0A117LFR8_9EURY</name>
<sequence length="261" mass="27727">MKLSEAFKRRPLLIAYICAGDPSPESTPEIVELLARAGADVVELGLPHSDPIADGPVIQAAAQRAIEAGMNTNVYFEMASRIRADLPLVFMGYYNMIYQRGLDKFAGDCANSGITGLIVPDLPPEEAGPLREACEKAEVDLIYLVAPNTPAERIPIIAESSSGFLYLVARAGVTGTRSEVLLSTKALIERVKADLPKAVGFGISTPEQAAEVIRAGADAAIVGSACVDLISKGDLEGLENLIRGMKLAIREVKPIEAVARI</sequence>
<dbReference type="NCBIfam" id="TIGR00262">
    <property type="entry name" value="trpA"/>
    <property type="match status" value="1"/>
</dbReference>
<evidence type="ECO:0000256" key="2">
    <source>
        <dbReference type="ARBA" id="ARBA00004733"/>
    </source>
</evidence>
<feature type="active site" description="Proton acceptor" evidence="9">
    <location>
        <position position="43"/>
    </location>
</feature>
<dbReference type="GO" id="GO:0005829">
    <property type="term" value="C:cytosol"/>
    <property type="evidence" value="ECO:0007669"/>
    <property type="project" value="TreeGrafter"/>
</dbReference>
<dbReference type="InterPro" id="IPR013785">
    <property type="entry name" value="Aldolase_TIM"/>
</dbReference>
<evidence type="ECO:0000256" key="3">
    <source>
        <dbReference type="ARBA" id="ARBA00011270"/>
    </source>
</evidence>